<dbReference type="EMBL" id="VBPA01000425">
    <property type="protein sequence ID" value="TMQ67922.1"/>
    <property type="molecule type" value="Genomic_DNA"/>
</dbReference>
<proteinExistence type="predicted"/>
<dbReference type="Gene3D" id="3.90.550.10">
    <property type="entry name" value="Spore Coat Polysaccharide Biosynthesis Protein SpsA, Chain A"/>
    <property type="match status" value="1"/>
</dbReference>
<feature type="non-terminal residue" evidence="2">
    <location>
        <position position="43"/>
    </location>
</feature>
<dbReference type="AlphaFoldDB" id="A0A538TWB8"/>
<evidence type="ECO:0000313" key="3">
    <source>
        <dbReference type="Proteomes" id="UP000319836"/>
    </source>
</evidence>
<dbReference type="Proteomes" id="UP000319836">
    <property type="component" value="Unassembled WGS sequence"/>
</dbReference>
<gene>
    <name evidence="2" type="ORF">E6K80_14755</name>
</gene>
<evidence type="ECO:0000259" key="1">
    <source>
        <dbReference type="Pfam" id="PF00535"/>
    </source>
</evidence>
<accession>A0A538TWB8</accession>
<dbReference type="InterPro" id="IPR001173">
    <property type="entry name" value="Glyco_trans_2-like"/>
</dbReference>
<name>A0A538TWB8_UNCEI</name>
<keyword evidence="2" id="KW-0808">Transferase</keyword>
<sequence length="43" mass="4812">MRLQPPESPLISVVIPVYNGERFVADAVRSVLSQNYPTLEIIV</sequence>
<comment type="caution">
    <text evidence="2">The sequence shown here is derived from an EMBL/GenBank/DDBJ whole genome shotgun (WGS) entry which is preliminary data.</text>
</comment>
<organism evidence="2 3">
    <name type="scientific">Eiseniibacteriota bacterium</name>
    <dbReference type="NCBI Taxonomy" id="2212470"/>
    <lineage>
        <taxon>Bacteria</taxon>
        <taxon>Candidatus Eiseniibacteriota</taxon>
    </lineage>
</organism>
<protein>
    <submittedName>
        <fullName evidence="2">Glycosyltransferase</fullName>
    </submittedName>
</protein>
<dbReference type="Pfam" id="PF00535">
    <property type="entry name" value="Glycos_transf_2"/>
    <property type="match status" value="1"/>
</dbReference>
<evidence type="ECO:0000313" key="2">
    <source>
        <dbReference type="EMBL" id="TMQ67922.1"/>
    </source>
</evidence>
<dbReference type="GO" id="GO:0016740">
    <property type="term" value="F:transferase activity"/>
    <property type="evidence" value="ECO:0007669"/>
    <property type="project" value="UniProtKB-KW"/>
</dbReference>
<dbReference type="InterPro" id="IPR029044">
    <property type="entry name" value="Nucleotide-diphossugar_trans"/>
</dbReference>
<feature type="domain" description="Glycosyltransferase 2-like" evidence="1">
    <location>
        <begin position="12"/>
        <end position="43"/>
    </location>
</feature>
<reference evidence="2 3" key="1">
    <citation type="journal article" date="2019" name="Nat. Microbiol.">
        <title>Mediterranean grassland soil C-N compound turnover is dependent on rainfall and depth, and is mediated by genomically divergent microorganisms.</title>
        <authorList>
            <person name="Diamond S."/>
            <person name="Andeer P.F."/>
            <person name="Li Z."/>
            <person name="Crits-Christoph A."/>
            <person name="Burstein D."/>
            <person name="Anantharaman K."/>
            <person name="Lane K.R."/>
            <person name="Thomas B.C."/>
            <person name="Pan C."/>
            <person name="Northen T.R."/>
            <person name="Banfield J.F."/>
        </authorList>
    </citation>
    <scope>NUCLEOTIDE SEQUENCE [LARGE SCALE GENOMIC DNA]</scope>
    <source>
        <strain evidence="2">WS_10</strain>
    </source>
</reference>
<dbReference type="SUPFAM" id="SSF53448">
    <property type="entry name" value="Nucleotide-diphospho-sugar transferases"/>
    <property type="match status" value="1"/>
</dbReference>